<feature type="chain" id="PRO_5021202194" evidence="1">
    <location>
        <begin position="23"/>
        <end position="83"/>
    </location>
</feature>
<protein>
    <submittedName>
        <fullName evidence="2">Uncharacterized protein</fullName>
    </submittedName>
</protein>
<evidence type="ECO:0000313" key="2">
    <source>
        <dbReference type="EMBL" id="TNN69132.1"/>
    </source>
</evidence>
<comment type="caution">
    <text evidence="2">The sequence shown here is derived from an EMBL/GenBank/DDBJ whole genome shotgun (WGS) entry which is preliminary data.</text>
</comment>
<keyword evidence="3" id="KW-1185">Reference proteome</keyword>
<dbReference type="Proteomes" id="UP000314294">
    <property type="component" value="Unassembled WGS sequence"/>
</dbReference>
<evidence type="ECO:0000256" key="1">
    <source>
        <dbReference type="SAM" id="SignalP"/>
    </source>
</evidence>
<dbReference type="AlphaFoldDB" id="A0A4Z2HW61"/>
<name>A0A4Z2HW61_9TELE</name>
<keyword evidence="1" id="KW-0732">Signal</keyword>
<sequence>MGARRLARHVIISACLLDRVDQLICTAGVMIDGADGDTCHRCVDLDFTEANGMLTVCCGGMSLTRLIVVVYLKSTYLHQRRQA</sequence>
<gene>
    <name evidence="2" type="ORF">EYF80_020599</name>
</gene>
<feature type="signal peptide" evidence="1">
    <location>
        <begin position="1"/>
        <end position="22"/>
    </location>
</feature>
<dbReference type="EMBL" id="SRLO01000179">
    <property type="protein sequence ID" value="TNN69132.1"/>
    <property type="molecule type" value="Genomic_DNA"/>
</dbReference>
<reference evidence="2 3" key="1">
    <citation type="submission" date="2019-03" db="EMBL/GenBank/DDBJ databases">
        <title>First draft genome of Liparis tanakae, snailfish: a comprehensive survey of snailfish specific genes.</title>
        <authorList>
            <person name="Kim W."/>
            <person name="Song I."/>
            <person name="Jeong J.-H."/>
            <person name="Kim D."/>
            <person name="Kim S."/>
            <person name="Ryu S."/>
            <person name="Song J.Y."/>
            <person name="Lee S.K."/>
        </authorList>
    </citation>
    <scope>NUCLEOTIDE SEQUENCE [LARGE SCALE GENOMIC DNA]</scope>
    <source>
        <tissue evidence="2">Muscle</tissue>
    </source>
</reference>
<proteinExistence type="predicted"/>
<evidence type="ECO:0000313" key="3">
    <source>
        <dbReference type="Proteomes" id="UP000314294"/>
    </source>
</evidence>
<organism evidence="2 3">
    <name type="scientific">Liparis tanakae</name>
    <name type="common">Tanaka's snailfish</name>
    <dbReference type="NCBI Taxonomy" id="230148"/>
    <lineage>
        <taxon>Eukaryota</taxon>
        <taxon>Metazoa</taxon>
        <taxon>Chordata</taxon>
        <taxon>Craniata</taxon>
        <taxon>Vertebrata</taxon>
        <taxon>Euteleostomi</taxon>
        <taxon>Actinopterygii</taxon>
        <taxon>Neopterygii</taxon>
        <taxon>Teleostei</taxon>
        <taxon>Neoteleostei</taxon>
        <taxon>Acanthomorphata</taxon>
        <taxon>Eupercaria</taxon>
        <taxon>Perciformes</taxon>
        <taxon>Cottioidei</taxon>
        <taxon>Cottales</taxon>
        <taxon>Liparidae</taxon>
        <taxon>Liparis</taxon>
    </lineage>
</organism>
<accession>A0A4Z2HW61</accession>